<name>A0ABD0YIR8_9HEMI</name>
<reference evidence="3 4" key="1">
    <citation type="submission" date="2024-07" db="EMBL/GenBank/DDBJ databases">
        <title>Chromosome-level genome assembly of the water stick insect Ranatra chinensis (Heteroptera: Nepidae).</title>
        <authorList>
            <person name="Liu X."/>
        </authorList>
    </citation>
    <scope>NUCLEOTIDE SEQUENCE [LARGE SCALE GENOMIC DNA]</scope>
    <source>
        <strain evidence="3">Cailab_2021Rc</strain>
        <tissue evidence="3">Muscle</tissue>
    </source>
</reference>
<dbReference type="AlphaFoldDB" id="A0ABD0YIR8"/>
<feature type="region of interest" description="Disordered" evidence="1">
    <location>
        <begin position="163"/>
        <end position="187"/>
    </location>
</feature>
<feature type="compositionally biased region" description="Polar residues" evidence="1">
    <location>
        <begin position="166"/>
        <end position="181"/>
    </location>
</feature>
<accession>A0ABD0YIR8</accession>
<sequence>MASKRRNVFQKNKTQETTENECYDYKRLALCSGEGRRQMVLVWLALLSSALGRCYAESEYGNWTEVESGRDYGGVGHVPDLPQPNGYQLYDRPGGQYDKWPLHTFTSPIVGVVGAALLVKLPLLMLIKLALMKTAVPVALALTVAPLILPLLYELILKPSIGDESPSMSQGDTESTTTSSPLEMMMGRHRRDGDGGSFVVEFLRSPDCLKKIACTLGAEHAAAGYDEAIF</sequence>
<evidence type="ECO:0000256" key="1">
    <source>
        <dbReference type="SAM" id="MobiDB-lite"/>
    </source>
</evidence>
<comment type="caution">
    <text evidence="3">The sequence shown here is derived from an EMBL/GenBank/DDBJ whole genome shotgun (WGS) entry which is preliminary data.</text>
</comment>
<gene>
    <name evidence="3" type="ORF">AAG570_012416</name>
</gene>
<dbReference type="EMBL" id="JBFDAA010000007">
    <property type="protein sequence ID" value="KAL1131180.1"/>
    <property type="molecule type" value="Genomic_DNA"/>
</dbReference>
<evidence type="ECO:0000313" key="4">
    <source>
        <dbReference type="Proteomes" id="UP001558652"/>
    </source>
</evidence>
<evidence type="ECO:0000313" key="3">
    <source>
        <dbReference type="EMBL" id="KAL1131180.1"/>
    </source>
</evidence>
<feature type="transmembrane region" description="Helical" evidence="2">
    <location>
        <begin position="137"/>
        <end position="157"/>
    </location>
</feature>
<keyword evidence="4" id="KW-1185">Reference proteome</keyword>
<keyword evidence="2" id="KW-0472">Membrane</keyword>
<protein>
    <submittedName>
        <fullName evidence="3">Uncharacterized protein</fullName>
    </submittedName>
</protein>
<feature type="transmembrane region" description="Helical" evidence="2">
    <location>
        <begin position="109"/>
        <end position="131"/>
    </location>
</feature>
<keyword evidence="2" id="KW-0812">Transmembrane</keyword>
<dbReference type="Proteomes" id="UP001558652">
    <property type="component" value="Unassembled WGS sequence"/>
</dbReference>
<proteinExistence type="predicted"/>
<organism evidence="3 4">
    <name type="scientific">Ranatra chinensis</name>
    <dbReference type="NCBI Taxonomy" id="642074"/>
    <lineage>
        <taxon>Eukaryota</taxon>
        <taxon>Metazoa</taxon>
        <taxon>Ecdysozoa</taxon>
        <taxon>Arthropoda</taxon>
        <taxon>Hexapoda</taxon>
        <taxon>Insecta</taxon>
        <taxon>Pterygota</taxon>
        <taxon>Neoptera</taxon>
        <taxon>Paraneoptera</taxon>
        <taxon>Hemiptera</taxon>
        <taxon>Heteroptera</taxon>
        <taxon>Panheteroptera</taxon>
        <taxon>Nepomorpha</taxon>
        <taxon>Nepidae</taxon>
        <taxon>Ranatrinae</taxon>
        <taxon>Ranatra</taxon>
    </lineage>
</organism>
<evidence type="ECO:0000256" key="2">
    <source>
        <dbReference type="SAM" id="Phobius"/>
    </source>
</evidence>
<keyword evidence="2" id="KW-1133">Transmembrane helix</keyword>